<evidence type="ECO:0000313" key="3">
    <source>
        <dbReference type="EMBL" id="KQB39377.1"/>
    </source>
</evidence>
<evidence type="ECO:0000256" key="1">
    <source>
        <dbReference type="SAM" id="Phobius"/>
    </source>
</evidence>
<dbReference type="AlphaFoldDB" id="A0A0Q0XT74"/>
<dbReference type="STRING" id="362413.RC62_1058"/>
<dbReference type="InterPro" id="IPR058916">
    <property type="entry name" value="PH_40"/>
</dbReference>
<comment type="caution">
    <text evidence="3">The sequence shown here is derived from an EMBL/GenBank/DDBJ whole genome shotgun (WGS) entry which is preliminary data.</text>
</comment>
<keyword evidence="1" id="KW-1133">Transmembrane helix</keyword>
<dbReference type="EMBL" id="JRLF01000012">
    <property type="protein sequence ID" value="KQB39377.1"/>
    <property type="molecule type" value="Genomic_DNA"/>
</dbReference>
<dbReference type="Proteomes" id="UP000050443">
    <property type="component" value="Unassembled WGS sequence"/>
</dbReference>
<protein>
    <recommendedName>
        <fullName evidence="2">PH domain-containing protein</fullName>
    </recommendedName>
</protein>
<accession>A0A0Q0XT74</accession>
<name>A0A0Q0XT74_9FLAO</name>
<sequence>MSLVYFFTIFLFFNSVEEQLKIYLFIPYFLLLFFPVIILHVNYLKENRGVVVEITENILLLKKGNFIKEYHVNQINEIVVYTGGTRNTVSPGLAHSNYYYVKIKLQDGLFFIITSLYSCKIDKILQVNFKNVKITTEKVFYPIIKK</sequence>
<organism evidence="3 4">
    <name type="scientific">Flavobacterium aquidurense</name>
    <dbReference type="NCBI Taxonomy" id="362413"/>
    <lineage>
        <taxon>Bacteria</taxon>
        <taxon>Pseudomonadati</taxon>
        <taxon>Bacteroidota</taxon>
        <taxon>Flavobacteriia</taxon>
        <taxon>Flavobacteriales</taxon>
        <taxon>Flavobacteriaceae</taxon>
        <taxon>Flavobacterium</taxon>
    </lineage>
</organism>
<keyword evidence="1" id="KW-0472">Membrane</keyword>
<keyword evidence="1" id="KW-0812">Transmembrane</keyword>
<gene>
    <name evidence="3" type="ORF">RC62_1058</name>
</gene>
<dbReference type="Pfam" id="PF26566">
    <property type="entry name" value="PH_40"/>
    <property type="match status" value="1"/>
</dbReference>
<evidence type="ECO:0000259" key="2">
    <source>
        <dbReference type="Pfam" id="PF26566"/>
    </source>
</evidence>
<dbReference type="PATRIC" id="fig|362413.3.peg.1031"/>
<reference evidence="3 4" key="1">
    <citation type="submission" date="2014-09" db="EMBL/GenBank/DDBJ databases">
        <title>Genome sequence of Flavobacterium aquidurense RC62.</title>
        <authorList>
            <person name="Kim J.F."/>
            <person name="Kwak M.-J."/>
        </authorList>
    </citation>
    <scope>NUCLEOTIDE SEQUENCE [LARGE SCALE GENOMIC DNA]</scope>
    <source>
        <strain evidence="3 4">RC62</strain>
    </source>
</reference>
<feature type="domain" description="PH" evidence="2">
    <location>
        <begin position="4"/>
        <end position="116"/>
    </location>
</feature>
<proteinExistence type="predicted"/>
<evidence type="ECO:0000313" key="4">
    <source>
        <dbReference type="Proteomes" id="UP000050443"/>
    </source>
</evidence>
<feature type="transmembrane region" description="Helical" evidence="1">
    <location>
        <begin position="20"/>
        <end position="39"/>
    </location>
</feature>